<dbReference type="GeneID" id="81425695"/>
<evidence type="ECO:0000313" key="3">
    <source>
        <dbReference type="Proteomes" id="UP001149163"/>
    </source>
</evidence>
<organism evidence="2 3">
    <name type="scientific">Penicillium canariense</name>
    <dbReference type="NCBI Taxonomy" id="189055"/>
    <lineage>
        <taxon>Eukaryota</taxon>
        <taxon>Fungi</taxon>
        <taxon>Dikarya</taxon>
        <taxon>Ascomycota</taxon>
        <taxon>Pezizomycotina</taxon>
        <taxon>Eurotiomycetes</taxon>
        <taxon>Eurotiomycetidae</taxon>
        <taxon>Eurotiales</taxon>
        <taxon>Aspergillaceae</taxon>
        <taxon>Penicillium</taxon>
    </lineage>
</organism>
<feature type="compositionally biased region" description="Polar residues" evidence="1">
    <location>
        <begin position="103"/>
        <end position="112"/>
    </location>
</feature>
<keyword evidence="3" id="KW-1185">Reference proteome</keyword>
<proteinExistence type="predicted"/>
<reference evidence="2" key="1">
    <citation type="submission" date="2022-11" db="EMBL/GenBank/DDBJ databases">
        <authorList>
            <person name="Petersen C."/>
        </authorList>
    </citation>
    <scope>NUCLEOTIDE SEQUENCE</scope>
    <source>
        <strain evidence="2">IBT 26290</strain>
    </source>
</reference>
<gene>
    <name evidence="2" type="ORF">N7482_004394</name>
</gene>
<feature type="region of interest" description="Disordered" evidence="1">
    <location>
        <begin position="90"/>
        <end position="126"/>
    </location>
</feature>
<evidence type="ECO:0000313" key="2">
    <source>
        <dbReference type="EMBL" id="KAJ5168800.1"/>
    </source>
</evidence>
<protein>
    <submittedName>
        <fullName evidence="2">Uncharacterized protein</fullName>
    </submittedName>
</protein>
<accession>A0A9W9I927</accession>
<comment type="caution">
    <text evidence="2">The sequence shown here is derived from an EMBL/GenBank/DDBJ whole genome shotgun (WGS) entry which is preliminary data.</text>
</comment>
<dbReference type="RefSeq" id="XP_056545261.1">
    <property type="nucleotide sequence ID" value="XM_056686519.1"/>
</dbReference>
<evidence type="ECO:0000256" key="1">
    <source>
        <dbReference type="SAM" id="MobiDB-lite"/>
    </source>
</evidence>
<reference evidence="2" key="2">
    <citation type="journal article" date="2023" name="IMA Fungus">
        <title>Comparative genomic study of the Penicillium genus elucidates a diverse pangenome and 15 lateral gene transfer events.</title>
        <authorList>
            <person name="Petersen C."/>
            <person name="Sorensen T."/>
            <person name="Nielsen M.R."/>
            <person name="Sondergaard T.E."/>
            <person name="Sorensen J.L."/>
            <person name="Fitzpatrick D.A."/>
            <person name="Frisvad J.C."/>
            <person name="Nielsen K.L."/>
        </authorList>
    </citation>
    <scope>NUCLEOTIDE SEQUENCE</scope>
    <source>
        <strain evidence="2">IBT 26290</strain>
    </source>
</reference>
<dbReference type="AlphaFoldDB" id="A0A9W9I927"/>
<dbReference type="EMBL" id="JAPQKN010000002">
    <property type="protein sequence ID" value="KAJ5168800.1"/>
    <property type="molecule type" value="Genomic_DNA"/>
</dbReference>
<feature type="compositionally biased region" description="Low complexity" evidence="1">
    <location>
        <begin position="28"/>
        <end position="47"/>
    </location>
</feature>
<feature type="region of interest" description="Disordered" evidence="1">
    <location>
        <begin position="26"/>
        <end position="70"/>
    </location>
</feature>
<dbReference type="Proteomes" id="UP001149163">
    <property type="component" value="Unassembled WGS sequence"/>
</dbReference>
<sequence length="126" mass="13935">MTIEKCGCDPLDLFDILHRLDQLGKLHAASSAPSRASSPSSPSSSRPESSRRHLAHKDKSSPPRARPAKPTLEFVLPRVCWESHRNRTGRLPEDASIHLESNIPLSPSTPESSYHPAPPSQSTRLW</sequence>
<name>A0A9W9I927_9EURO</name>